<feature type="signal peptide" evidence="1">
    <location>
        <begin position="1"/>
        <end position="17"/>
    </location>
</feature>
<evidence type="ECO:0000256" key="1">
    <source>
        <dbReference type="SAM" id="SignalP"/>
    </source>
</evidence>
<keyword evidence="1" id="KW-0732">Signal</keyword>
<evidence type="ECO:0000313" key="3">
    <source>
        <dbReference type="Proteomes" id="UP001159427"/>
    </source>
</evidence>
<keyword evidence="3" id="KW-1185">Reference proteome</keyword>
<reference evidence="2 3" key="1">
    <citation type="submission" date="2022-05" db="EMBL/GenBank/DDBJ databases">
        <authorList>
            <consortium name="Genoscope - CEA"/>
            <person name="William W."/>
        </authorList>
    </citation>
    <scope>NUCLEOTIDE SEQUENCE [LARGE SCALE GENOMIC DNA]</scope>
</reference>
<organism evidence="2 3">
    <name type="scientific">Porites evermanni</name>
    <dbReference type="NCBI Taxonomy" id="104178"/>
    <lineage>
        <taxon>Eukaryota</taxon>
        <taxon>Metazoa</taxon>
        <taxon>Cnidaria</taxon>
        <taxon>Anthozoa</taxon>
        <taxon>Hexacorallia</taxon>
        <taxon>Scleractinia</taxon>
        <taxon>Fungiina</taxon>
        <taxon>Poritidae</taxon>
        <taxon>Porites</taxon>
    </lineage>
</organism>
<gene>
    <name evidence="2" type="ORF">PEVE_00030038</name>
</gene>
<dbReference type="Proteomes" id="UP001159427">
    <property type="component" value="Unassembled WGS sequence"/>
</dbReference>
<feature type="chain" id="PRO_5045553033" evidence="1">
    <location>
        <begin position="18"/>
        <end position="189"/>
    </location>
</feature>
<comment type="caution">
    <text evidence="2">The sequence shown here is derived from an EMBL/GenBank/DDBJ whole genome shotgun (WGS) entry which is preliminary data.</text>
</comment>
<sequence>MPTNAIFFLVMLWPITAKTNLFRPHKTWKFGNRRQHARNLDLTDNIYYLPKTYKDEEAFNHTKSLSFEDVVKGLRDIGILDLPNVSVIRMSNSTQPQDHASPATVRLEKRHCSNPCGGCSTETTAERYNLHGVAGLKVWPVKCNVAICFNGQGECQKIKRHYKLFGKVQGDWKSKTIEVDVDCACTRSP</sequence>
<proteinExistence type="predicted"/>
<protein>
    <submittedName>
        <fullName evidence="2">Uncharacterized protein</fullName>
    </submittedName>
</protein>
<name>A0ABN8MEE9_9CNID</name>
<dbReference type="EMBL" id="CALNXI010000423">
    <property type="protein sequence ID" value="CAH3026833.1"/>
    <property type="molecule type" value="Genomic_DNA"/>
</dbReference>
<evidence type="ECO:0000313" key="2">
    <source>
        <dbReference type="EMBL" id="CAH3026833.1"/>
    </source>
</evidence>
<accession>A0ABN8MEE9</accession>